<evidence type="ECO:0000313" key="2">
    <source>
        <dbReference type="Proteomes" id="UP000765509"/>
    </source>
</evidence>
<gene>
    <name evidence="1" type="ORF">O181_073686</name>
</gene>
<name>A0A9Q3F542_9BASI</name>
<reference evidence="1" key="1">
    <citation type="submission" date="2021-03" db="EMBL/GenBank/DDBJ databases">
        <title>Draft genome sequence of rust myrtle Austropuccinia psidii MF-1, a brazilian biotype.</title>
        <authorList>
            <person name="Quecine M.C."/>
            <person name="Pachon D.M.R."/>
            <person name="Bonatelli M.L."/>
            <person name="Correr F.H."/>
            <person name="Franceschini L.M."/>
            <person name="Leite T.F."/>
            <person name="Margarido G.R.A."/>
            <person name="Almeida C.A."/>
            <person name="Ferrarezi J.A."/>
            <person name="Labate C.A."/>
        </authorList>
    </citation>
    <scope>NUCLEOTIDE SEQUENCE</scope>
    <source>
        <strain evidence="1">MF-1</strain>
    </source>
</reference>
<keyword evidence="2" id="KW-1185">Reference proteome</keyword>
<dbReference type="EMBL" id="AVOT02038989">
    <property type="protein sequence ID" value="MBW0533971.1"/>
    <property type="molecule type" value="Genomic_DNA"/>
</dbReference>
<protein>
    <submittedName>
        <fullName evidence="1">Uncharacterized protein</fullName>
    </submittedName>
</protein>
<dbReference type="OrthoDB" id="2504565at2759"/>
<organism evidence="1 2">
    <name type="scientific">Austropuccinia psidii MF-1</name>
    <dbReference type="NCBI Taxonomy" id="1389203"/>
    <lineage>
        <taxon>Eukaryota</taxon>
        <taxon>Fungi</taxon>
        <taxon>Dikarya</taxon>
        <taxon>Basidiomycota</taxon>
        <taxon>Pucciniomycotina</taxon>
        <taxon>Pucciniomycetes</taxon>
        <taxon>Pucciniales</taxon>
        <taxon>Sphaerophragmiaceae</taxon>
        <taxon>Austropuccinia</taxon>
    </lineage>
</organism>
<accession>A0A9Q3F542</accession>
<evidence type="ECO:0000313" key="1">
    <source>
        <dbReference type="EMBL" id="MBW0533971.1"/>
    </source>
</evidence>
<proteinExistence type="predicted"/>
<sequence>MILSLLKDESKTSTKIESVVYISCTPFVNSISSSYLFPLIATISRFDCVSPVPVIMRPDLQKATLTNIKAIPTLKMVEYSIEIAEKYKLSGSNFIDWKVRMKSILSFKKLYALATGTESTETAAERDKLDPE</sequence>
<dbReference type="Proteomes" id="UP000765509">
    <property type="component" value="Unassembled WGS sequence"/>
</dbReference>
<comment type="caution">
    <text evidence="1">The sequence shown here is derived from an EMBL/GenBank/DDBJ whole genome shotgun (WGS) entry which is preliminary data.</text>
</comment>
<dbReference type="AlphaFoldDB" id="A0A9Q3F542"/>